<feature type="compositionally biased region" description="Polar residues" evidence="1">
    <location>
        <begin position="610"/>
        <end position="632"/>
    </location>
</feature>
<gene>
    <name evidence="2" type="ORF">EWM64_g2717</name>
</gene>
<feature type="region of interest" description="Disordered" evidence="1">
    <location>
        <begin position="405"/>
        <end position="689"/>
    </location>
</feature>
<name>A0A4Z0A4E8_9AGAM</name>
<feature type="compositionally biased region" description="Acidic residues" evidence="1">
    <location>
        <begin position="491"/>
        <end position="519"/>
    </location>
</feature>
<feature type="region of interest" description="Disordered" evidence="1">
    <location>
        <begin position="1"/>
        <end position="36"/>
    </location>
</feature>
<evidence type="ECO:0000256" key="1">
    <source>
        <dbReference type="SAM" id="MobiDB-lite"/>
    </source>
</evidence>
<dbReference type="AlphaFoldDB" id="A0A4Z0A4E8"/>
<feature type="compositionally biased region" description="Basic and acidic residues" evidence="1">
    <location>
        <begin position="462"/>
        <end position="484"/>
    </location>
</feature>
<evidence type="ECO:0000313" key="2">
    <source>
        <dbReference type="EMBL" id="TFY81294.1"/>
    </source>
</evidence>
<feature type="compositionally biased region" description="Acidic residues" evidence="1">
    <location>
        <begin position="530"/>
        <end position="547"/>
    </location>
</feature>
<keyword evidence="3" id="KW-1185">Reference proteome</keyword>
<comment type="caution">
    <text evidence="2">The sequence shown here is derived from an EMBL/GenBank/DDBJ whole genome shotgun (WGS) entry which is preliminary data.</text>
</comment>
<dbReference type="Proteomes" id="UP000298061">
    <property type="component" value="Unassembled WGS sequence"/>
</dbReference>
<protein>
    <submittedName>
        <fullName evidence="2">Uncharacterized protein</fullName>
    </submittedName>
</protein>
<accession>A0A4Z0A4E8</accession>
<proteinExistence type="predicted"/>
<dbReference type="EMBL" id="SFCI01000228">
    <property type="protein sequence ID" value="TFY81294.1"/>
    <property type="molecule type" value="Genomic_DNA"/>
</dbReference>
<feature type="region of interest" description="Disordered" evidence="1">
    <location>
        <begin position="716"/>
        <end position="736"/>
    </location>
</feature>
<feature type="compositionally biased region" description="Low complexity" evidence="1">
    <location>
        <begin position="427"/>
        <end position="452"/>
    </location>
</feature>
<reference evidence="2 3" key="1">
    <citation type="submission" date="2019-02" db="EMBL/GenBank/DDBJ databases">
        <title>Genome sequencing of the rare red list fungi Hericium alpestre (H. flagellum).</title>
        <authorList>
            <person name="Buettner E."/>
            <person name="Kellner H."/>
        </authorList>
    </citation>
    <scope>NUCLEOTIDE SEQUENCE [LARGE SCALE GENOMIC DNA]</scope>
    <source>
        <strain evidence="2 3">DSM 108284</strain>
    </source>
</reference>
<feature type="compositionally biased region" description="Polar residues" evidence="1">
    <location>
        <begin position="722"/>
        <end position="736"/>
    </location>
</feature>
<sequence length="824" mass="91693">MAPRGPSKGKTNSKKPKSTAPRDVPPPKGIDPKTLSLPDRYKKVIKAYVEEFRDGDKQARQTVINNAMNSMRDKYPKEFKDWNQDRYLVKRAVAQWFNNNGRKKETGPDHHFVSKYNKRLVAAQVRKADLDAFIAHHAPDVNLFSNWQQLLSAFLEEHVDADEMEGYAALAQEWSESGPPVEVQQKNADNRAVKYIKDFSKEMFRHCGMTLIVMSAHVNSKGMLCQAEHDYTNNLIPDKKGFTDTNPKWITEPDVADAFGKWAEFALNPEVQGYDDIDEEDVSIMEIKYDVDSGWPVLLPMDEWKLLDRTTQQKFIGGWLTAHYHISKGVNQGPVPWGDVWKSGTGYVKAEYLPDGWDTWHHPSKWTVKMMNKIYQHWIERIDDNKMPFRWSFWADTVRGKAVPKRALDPVPGQGPCTVLPGKNRPARPAASAPAVSHPTASAPAASASSTAKKPRKSRQRSPSEKSARSTPERSESSASDDWKPQSSGNSDEDEEQEQEQEQEQDPEEELEGEEEEEDFQKMMDLADIFGDESQEPVPMEEDDEEEHVPGPEESSPAPDGGNGRQGEEAGSDLEEDSHTGFEDLLQYVQGGTNGGGSDEDEDPVVTSRPRATNKGNSPRQAAPGTTPTPSRQLAVGTKSSGRPDHGRAASAVHSDSAAGAQPTRGIPPTVQERSRTPTPPPAPLSAIHGSFFEDDISMVEEEAGSEQDVQRLMAPNRSAGRPTTGNSPAVTGTSDANRMNYLRSLSMIKEYHDLLDAINSSKNSYPPRAMHLPEGWDTKWGGWSFQKEWLPKSLHTKESVRHVVEWIDEGTVSVGTPSGHADA</sequence>
<dbReference type="OrthoDB" id="3149423at2759"/>
<evidence type="ECO:0000313" key="3">
    <source>
        <dbReference type="Proteomes" id="UP000298061"/>
    </source>
</evidence>
<organism evidence="2 3">
    <name type="scientific">Hericium alpestre</name>
    <dbReference type="NCBI Taxonomy" id="135208"/>
    <lineage>
        <taxon>Eukaryota</taxon>
        <taxon>Fungi</taxon>
        <taxon>Dikarya</taxon>
        <taxon>Basidiomycota</taxon>
        <taxon>Agaricomycotina</taxon>
        <taxon>Agaricomycetes</taxon>
        <taxon>Russulales</taxon>
        <taxon>Hericiaceae</taxon>
        <taxon>Hericium</taxon>
    </lineage>
</organism>